<dbReference type="InterPro" id="IPR021844">
    <property type="entry name" value="Integr_conj_element_PFL4704"/>
</dbReference>
<dbReference type="NCBIfam" id="TIGR03749">
    <property type="entry name" value="conj_TIGR03749"/>
    <property type="match status" value="1"/>
</dbReference>
<organism evidence="2 3">
    <name type="scientific">Shewanella sairae</name>
    <dbReference type="NCBI Taxonomy" id="190310"/>
    <lineage>
        <taxon>Bacteria</taxon>
        <taxon>Pseudomonadati</taxon>
        <taxon>Pseudomonadota</taxon>
        <taxon>Gammaproteobacteria</taxon>
        <taxon>Alteromonadales</taxon>
        <taxon>Shewanellaceae</taxon>
        <taxon>Shewanella</taxon>
    </lineage>
</organism>
<dbReference type="Proteomes" id="UP000887104">
    <property type="component" value="Unassembled WGS sequence"/>
</dbReference>
<accession>A0ABQ4P5U2</accession>
<feature type="chain" id="PRO_5047518836" evidence="1">
    <location>
        <begin position="20"/>
        <end position="283"/>
    </location>
</feature>
<dbReference type="EMBL" id="BPEY01000012">
    <property type="protein sequence ID" value="GIU42845.1"/>
    <property type="molecule type" value="Genomic_DNA"/>
</dbReference>
<dbReference type="Pfam" id="PF11920">
    <property type="entry name" value="DUF3438"/>
    <property type="match status" value="1"/>
</dbReference>
<proteinExistence type="predicted"/>
<evidence type="ECO:0000313" key="3">
    <source>
        <dbReference type="Proteomes" id="UP000887104"/>
    </source>
</evidence>
<sequence>MKRLILLMTLITALPSAWADNAVQQSNSRAVVWDGNPINVTVAVGQETLLSFDGDVRVGVPPLLYQSAAVDSLSGTIYITADKPFEAQRLQVERLRDGMVMLIDVSARAGIMAQTQVDILTLDEKKALEEDVAINNAFEQHVQRLSMPVPTLLVRYAYQNLYSPSHAIEPLPGVVRSTMQIEKDIQPQAFSLWPVTATPVAAWSLDGYTVTAVTLTHQNNDSLFLDPRQVTADLYGLSFAFPDLGPLGTDSSTSTAFMVSKGPLADSLPPKPVIAVEGDSHDQ</sequence>
<gene>
    <name evidence="2" type="ORF">TUM4438_10350</name>
</gene>
<keyword evidence="1" id="KW-0732">Signal</keyword>
<name>A0ABQ4P5U2_9GAMM</name>
<protein>
    <submittedName>
        <fullName evidence="2">Integrating conjugative element protein</fullName>
    </submittedName>
</protein>
<keyword evidence="3" id="KW-1185">Reference proteome</keyword>
<comment type="caution">
    <text evidence="2">The sequence shown here is derived from an EMBL/GenBank/DDBJ whole genome shotgun (WGS) entry which is preliminary data.</text>
</comment>
<feature type="signal peptide" evidence="1">
    <location>
        <begin position="1"/>
        <end position="19"/>
    </location>
</feature>
<dbReference type="RefSeq" id="WP_220780120.1">
    <property type="nucleotide sequence ID" value="NZ_JAKILT010000026.1"/>
</dbReference>
<evidence type="ECO:0000256" key="1">
    <source>
        <dbReference type="SAM" id="SignalP"/>
    </source>
</evidence>
<evidence type="ECO:0000313" key="2">
    <source>
        <dbReference type="EMBL" id="GIU42845.1"/>
    </source>
</evidence>
<reference evidence="2" key="1">
    <citation type="submission" date="2021-05" db="EMBL/GenBank/DDBJ databases">
        <title>Molecular characterization for Shewanella algae harboring chromosomal blaOXA-55-like strains isolated from clinical and environment sample.</title>
        <authorList>
            <person name="Ohama Y."/>
            <person name="Aoki K."/>
            <person name="Harada S."/>
            <person name="Moriya K."/>
            <person name="Ishii Y."/>
            <person name="Tateda K."/>
        </authorList>
    </citation>
    <scope>NUCLEOTIDE SEQUENCE</scope>
    <source>
        <strain evidence="2">JCM 11563</strain>
    </source>
</reference>